<organism evidence="2 3">
    <name type="scientific">Oesophagostomum dentatum</name>
    <name type="common">Nodular worm</name>
    <dbReference type="NCBI Taxonomy" id="61180"/>
    <lineage>
        <taxon>Eukaryota</taxon>
        <taxon>Metazoa</taxon>
        <taxon>Ecdysozoa</taxon>
        <taxon>Nematoda</taxon>
        <taxon>Chromadorea</taxon>
        <taxon>Rhabditida</taxon>
        <taxon>Rhabditina</taxon>
        <taxon>Rhabditomorpha</taxon>
        <taxon>Strongyloidea</taxon>
        <taxon>Strongylidae</taxon>
        <taxon>Oesophagostomum</taxon>
    </lineage>
</organism>
<feature type="non-terminal residue" evidence="2">
    <location>
        <position position="333"/>
    </location>
</feature>
<evidence type="ECO:0000259" key="1">
    <source>
        <dbReference type="PROSITE" id="PS50994"/>
    </source>
</evidence>
<dbReference type="OrthoDB" id="5859521at2759"/>
<dbReference type="EMBL" id="KN610731">
    <property type="protein sequence ID" value="KHJ77470.1"/>
    <property type="molecule type" value="Genomic_DNA"/>
</dbReference>
<evidence type="ECO:0000313" key="3">
    <source>
        <dbReference type="Proteomes" id="UP000053660"/>
    </source>
</evidence>
<dbReference type="SUPFAM" id="SSF53098">
    <property type="entry name" value="Ribonuclease H-like"/>
    <property type="match status" value="1"/>
</dbReference>
<name>A0A0B1S2J8_OESDE</name>
<dbReference type="GO" id="GO:0003676">
    <property type="term" value="F:nucleic acid binding"/>
    <property type="evidence" value="ECO:0007669"/>
    <property type="project" value="InterPro"/>
</dbReference>
<dbReference type="PROSITE" id="PS50994">
    <property type="entry name" value="INTEGRASE"/>
    <property type="match status" value="1"/>
</dbReference>
<dbReference type="GO" id="GO:0015074">
    <property type="term" value="P:DNA integration"/>
    <property type="evidence" value="ECO:0007669"/>
    <property type="project" value="InterPro"/>
</dbReference>
<dbReference type="Pfam" id="PF17921">
    <property type="entry name" value="Integrase_H2C2"/>
    <property type="match status" value="1"/>
</dbReference>
<gene>
    <name evidence="2" type="ORF">OESDEN_22910</name>
</gene>
<keyword evidence="3" id="KW-1185">Reference proteome</keyword>
<feature type="domain" description="Integrase catalytic" evidence="1">
    <location>
        <begin position="167"/>
        <end position="333"/>
    </location>
</feature>
<dbReference type="InterPro" id="IPR041588">
    <property type="entry name" value="Integrase_H2C2"/>
</dbReference>
<reference evidence="2 3" key="1">
    <citation type="submission" date="2014-03" db="EMBL/GenBank/DDBJ databases">
        <title>Draft genome of the hookworm Oesophagostomum dentatum.</title>
        <authorList>
            <person name="Mitreva M."/>
        </authorList>
    </citation>
    <scope>NUCLEOTIDE SEQUENCE [LARGE SCALE GENOMIC DNA]</scope>
    <source>
        <strain evidence="2 3">OD-Hann</strain>
    </source>
</reference>
<evidence type="ECO:0000313" key="2">
    <source>
        <dbReference type="EMBL" id="KHJ77470.1"/>
    </source>
</evidence>
<dbReference type="Gene3D" id="3.30.420.10">
    <property type="entry name" value="Ribonuclease H-like superfamily/Ribonuclease H"/>
    <property type="match status" value="1"/>
</dbReference>
<sequence>MGWILRYVRNSVRNLPSDIKRRIQKSVAELQEVRKTASLNAEEMKRAHLVLIRTHQKQYSSFMNASANEKLNIEANEKGILVCRGRLGNSDLQETAKNRIFIAPNTALAQLIIEDCHGKLHRSTAHTMAEVRMKYWIPRLRQQVTKVIQKCVACQKVNNLPFRYPKMKDLPARRTTKSRTFEHVGLDYFGPLKVKNDAKQVTKAYGCILTCATTRLIHLELVSDNTTTAFVNAMRRFIARRGIPASITCDNAPTFALGEKIMENVQEEPWNSEEIDSFMANKTTTWIKITPFAPWQGGFYERLIQTVKRALTKTLGSRVLDEDSLRTTLAEIE</sequence>
<proteinExistence type="predicted"/>
<protein>
    <recommendedName>
        <fullName evidence="1">Integrase catalytic domain-containing protein</fullName>
    </recommendedName>
</protein>
<dbReference type="InterPro" id="IPR036397">
    <property type="entry name" value="RNaseH_sf"/>
</dbReference>
<dbReference type="Proteomes" id="UP000053660">
    <property type="component" value="Unassembled WGS sequence"/>
</dbReference>
<dbReference type="PANTHER" id="PTHR47331">
    <property type="entry name" value="PHD-TYPE DOMAIN-CONTAINING PROTEIN"/>
    <property type="match status" value="1"/>
</dbReference>
<accession>A0A0B1S2J8</accession>
<dbReference type="AlphaFoldDB" id="A0A0B1S2J8"/>
<dbReference type="InterPro" id="IPR012337">
    <property type="entry name" value="RNaseH-like_sf"/>
</dbReference>
<dbReference type="InterPro" id="IPR001584">
    <property type="entry name" value="Integrase_cat-core"/>
</dbReference>
<dbReference type="Gene3D" id="1.10.340.70">
    <property type="match status" value="1"/>
</dbReference>